<dbReference type="InterPro" id="IPR050309">
    <property type="entry name" value="Type-B_Carboxylest/Lipase"/>
</dbReference>
<dbReference type="Proteomes" id="UP000814243">
    <property type="component" value="Unassembled WGS sequence"/>
</dbReference>
<comment type="caution">
    <text evidence="3">The sequence shown here is derived from an EMBL/GenBank/DDBJ whole genome shotgun (WGS) entry which is preliminary data.</text>
</comment>
<evidence type="ECO:0000313" key="4">
    <source>
        <dbReference type="Proteomes" id="UP000814243"/>
    </source>
</evidence>
<feature type="domain" description="Carboxylesterase type B" evidence="2">
    <location>
        <begin position="1"/>
        <end position="274"/>
    </location>
</feature>
<dbReference type="PANTHER" id="PTHR11559">
    <property type="entry name" value="CARBOXYLESTERASE"/>
    <property type="match status" value="1"/>
</dbReference>
<keyword evidence="1" id="KW-0325">Glycoprotein</keyword>
<evidence type="ECO:0000259" key="2">
    <source>
        <dbReference type="Pfam" id="PF00135"/>
    </source>
</evidence>
<accession>A0A922MTX9</accession>
<name>A0A922MTX9_SPOEX</name>
<dbReference type="InterPro" id="IPR029058">
    <property type="entry name" value="AB_hydrolase_fold"/>
</dbReference>
<proteinExistence type="predicted"/>
<dbReference type="Pfam" id="PF00135">
    <property type="entry name" value="COesterase"/>
    <property type="match status" value="1"/>
</dbReference>
<gene>
    <name evidence="3" type="ORF">HF086_011008</name>
</gene>
<protein>
    <recommendedName>
        <fullName evidence="2">Carboxylesterase type B domain-containing protein</fullName>
    </recommendedName>
</protein>
<dbReference type="EMBL" id="JACEFF010000182">
    <property type="protein sequence ID" value="KAH9642651.1"/>
    <property type="molecule type" value="Genomic_DNA"/>
</dbReference>
<dbReference type="Gene3D" id="3.40.50.1820">
    <property type="entry name" value="alpha/beta hydrolase"/>
    <property type="match status" value="1"/>
</dbReference>
<evidence type="ECO:0000313" key="3">
    <source>
        <dbReference type="EMBL" id="KAH9642651.1"/>
    </source>
</evidence>
<evidence type="ECO:0000256" key="1">
    <source>
        <dbReference type="ARBA" id="ARBA00023180"/>
    </source>
</evidence>
<dbReference type="SUPFAM" id="SSF53474">
    <property type="entry name" value="alpha/beta-Hydrolases"/>
    <property type="match status" value="1"/>
</dbReference>
<dbReference type="InterPro" id="IPR002018">
    <property type="entry name" value="CarbesteraseB"/>
</dbReference>
<sequence>MANGLYHKVIAQSGNSIADIYMIDDDPIEKAIKIAENLDQEIEDERSLYEFLVQVPIQDLIVAFSVAEIGRPASVINAYLLPVVEKEFPGVERFFDEFPRIDFPLQRFTKVPVMTGMNSHEGALFLQKDEDGHVEFENDYHYFIPKFLHIPKEDERTAEIEKKIKKFYFNNLEVDQSLKEQYINMVSDTFFQFPIMLWPEILSKSDCEVYMYKFQYSGNLNTRIMKALGISGASHGDMIQYQFYRETKHEKADHTDMKIIKMLAEAWCSFARNG</sequence>
<dbReference type="AlphaFoldDB" id="A0A922MTX9"/>
<organism evidence="3 4">
    <name type="scientific">Spodoptera exigua</name>
    <name type="common">Beet armyworm</name>
    <name type="synonym">Noctua fulgens</name>
    <dbReference type="NCBI Taxonomy" id="7107"/>
    <lineage>
        <taxon>Eukaryota</taxon>
        <taxon>Metazoa</taxon>
        <taxon>Ecdysozoa</taxon>
        <taxon>Arthropoda</taxon>
        <taxon>Hexapoda</taxon>
        <taxon>Insecta</taxon>
        <taxon>Pterygota</taxon>
        <taxon>Neoptera</taxon>
        <taxon>Endopterygota</taxon>
        <taxon>Lepidoptera</taxon>
        <taxon>Glossata</taxon>
        <taxon>Ditrysia</taxon>
        <taxon>Noctuoidea</taxon>
        <taxon>Noctuidae</taxon>
        <taxon>Amphipyrinae</taxon>
        <taxon>Spodoptera</taxon>
    </lineage>
</organism>
<reference evidence="3" key="1">
    <citation type="journal article" date="2021" name="G3 (Bethesda)">
        <title>Genome and transcriptome analysis of the beet armyworm Spodoptera exigua reveals targets for pest control. .</title>
        <authorList>
            <person name="Simon S."/>
            <person name="Breeschoten T."/>
            <person name="Jansen H.J."/>
            <person name="Dirks R.P."/>
            <person name="Schranz M.E."/>
            <person name="Ros V.I.D."/>
        </authorList>
    </citation>
    <scope>NUCLEOTIDE SEQUENCE</scope>
    <source>
        <strain evidence="3">TB_SE_WUR_2020</strain>
    </source>
</reference>